<accession>A0A3D5QCN1</accession>
<dbReference type="GO" id="GO:0030151">
    <property type="term" value="F:molybdenum ion binding"/>
    <property type="evidence" value="ECO:0007669"/>
    <property type="project" value="InterPro"/>
</dbReference>
<dbReference type="InterPro" id="IPR005302">
    <property type="entry name" value="MoCF_Sase_C"/>
</dbReference>
<protein>
    <submittedName>
        <fullName evidence="4">Molybdenum cofactor biosynthesis protein</fullName>
    </submittedName>
</protein>
<dbReference type="EMBL" id="DPPF01000091">
    <property type="protein sequence ID" value="HCW92922.1"/>
    <property type="molecule type" value="Genomic_DNA"/>
</dbReference>
<dbReference type="SUPFAM" id="SSF50800">
    <property type="entry name" value="PK beta-barrel domain-like"/>
    <property type="match status" value="1"/>
</dbReference>
<dbReference type="InterPro" id="IPR036425">
    <property type="entry name" value="MoaB/Mog-like_dom_sf"/>
</dbReference>
<dbReference type="PANTHER" id="PTHR43764">
    <property type="entry name" value="MOLYBDENUM COFACTOR BIOSYNTHESIS"/>
    <property type="match status" value="1"/>
</dbReference>
<keyword evidence="2" id="KW-0501">Molybdenum cofactor biosynthesis</keyword>
<dbReference type="Proteomes" id="UP000262325">
    <property type="component" value="Unassembled WGS sequence"/>
</dbReference>
<dbReference type="PROSITE" id="PS51340">
    <property type="entry name" value="MOSC"/>
    <property type="match status" value="1"/>
</dbReference>
<feature type="domain" description="MOSC" evidence="3">
    <location>
        <begin position="18"/>
        <end position="142"/>
    </location>
</feature>
<dbReference type="GO" id="GO:0006777">
    <property type="term" value="P:Mo-molybdopterin cofactor biosynthetic process"/>
    <property type="evidence" value="ECO:0007669"/>
    <property type="project" value="UniProtKB-KW"/>
</dbReference>
<gene>
    <name evidence="4" type="ORF">DHM44_04495</name>
</gene>
<comment type="pathway">
    <text evidence="1">Cofactor biosynthesis; molybdopterin biosynthesis.</text>
</comment>
<organism evidence="4 5">
    <name type="scientific">Flexistipes sinusarabici</name>
    <dbReference type="NCBI Taxonomy" id="2352"/>
    <lineage>
        <taxon>Bacteria</taxon>
        <taxon>Pseudomonadati</taxon>
        <taxon>Deferribacterota</taxon>
        <taxon>Deferribacteres</taxon>
        <taxon>Deferribacterales</taxon>
        <taxon>Flexistipitaceae</taxon>
        <taxon>Flexistipes</taxon>
    </lineage>
</organism>
<proteinExistence type="predicted"/>
<dbReference type="InterPro" id="IPR051920">
    <property type="entry name" value="MPT_Adenylyltrnsfr/MoaC-Rel"/>
</dbReference>
<dbReference type="AlphaFoldDB" id="A0A3D5QCN1"/>
<dbReference type="NCBIfam" id="TIGR00177">
    <property type="entry name" value="molyb_syn"/>
    <property type="match status" value="1"/>
</dbReference>
<evidence type="ECO:0000313" key="4">
    <source>
        <dbReference type="EMBL" id="HCW92922.1"/>
    </source>
</evidence>
<dbReference type="Pfam" id="PF00994">
    <property type="entry name" value="MoCF_biosynth"/>
    <property type="match status" value="1"/>
</dbReference>
<dbReference type="SUPFAM" id="SSF53218">
    <property type="entry name" value="Molybdenum cofactor biosynthesis proteins"/>
    <property type="match status" value="1"/>
</dbReference>
<dbReference type="GO" id="GO:0003824">
    <property type="term" value="F:catalytic activity"/>
    <property type="evidence" value="ECO:0007669"/>
    <property type="project" value="InterPro"/>
</dbReference>
<evidence type="ECO:0000313" key="5">
    <source>
        <dbReference type="Proteomes" id="UP000262325"/>
    </source>
</evidence>
<evidence type="ECO:0000256" key="1">
    <source>
        <dbReference type="ARBA" id="ARBA00005046"/>
    </source>
</evidence>
<evidence type="ECO:0000256" key="2">
    <source>
        <dbReference type="ARBA" id="ARBA00023150"/>
    </source>
</evidence>
<reference evidence="4 5" key="1">
    <citation type="journal article" date="2018" name="Nat. Biotechnol.">
        <title>A standardized bacterial taxonomy based on genome phylogeny substantially revises the tree of life.</title>
        <authorList>
            <person name="Parks D.H."/>
            <person name="Chuvochina M."/>
            <person name="Waite D.W."/>
            <person name="Rinke C."/>
            <person name="Skarshewski A."/>
            <person name="Chaumeil P.A."/>
            <person name="Hugenholtz P."/>
        </authorList>
    </citation>
    <scope>NUCLEOTIDE SEQUENCE [LARGE SCALE GENOMIC DNA]</scope>
    <source>
        <strain evidence="4">UBA8672</strain>
    </source>
</reference>
<dbReference type="Pfam" id="PF03473">
    <property type="entry name" value="MOSC"/>
    <property type="match status" value="1"/>
</dbReference>
<dbReference type="CDD" id="cd00886">
    <property type="entry name" value="MogA_MoaB"/>
    <property type="match status" value="1"/>
</dbReference>
<dbReference type="Gene3D" id="3.40.980.10">
    <property type="entry name" value="MoaB/Mog-like domain"/>
    <property type="match status" value="1"/>
</dbReference>
<dbReference type="GO" id="GO:0030170">
    <property type="term" value="F:pyridoxal phosphate binding"/>
    <property type="evidence" value="ECO:0007669"/>
    <property type="project" value="InterPro"/>
</dbReference>
<dbReference type="SMART" id="SM00852">
    <property type="entry name" value="MoCF_biosynth"/>
    <property type="match status" value="1"/>
</dbReference>
<sequence>MGKIYSLSVSSEKGVRKENVDSVEILKNHGIQGDAHAGGWHRQVSFLAVESIEKMKNLGLDVKSGDFAENITTEGIDLCKLPVGSILESGKVRFVISQKGKICHNRCAIYFQAGDCIMPREGIFAEVLSSGTLQVNDQISVLPKKGLSVGIITLSDKGSRGERIDETAPALEHLLRQSFETSFIRKTLIADEASQLKSHLEDFCDTQEFDLILTNGSTGLSPRDIAPEATLEVIEKRLPGFEEAMRMESFKKTPHALISRAVCGCRKNSLIINLPGSPKGAVENFNVLISTIEHAISKLQGDKTDCAES</sequence>
<dbReference type="PANTHER" id="PTHR43764:SF1">
    <property type="entry name" value="MOLYBDOPTERIN MOLYBDOTRANSFERASE"/>
    <property type="match status" value="1"/>
</dbReference>
<comment type="caution">
    <text evidence="4">The sequence shown here is derived from an EMBL/GenBank/DDBJ whole genome shotgun (WGS) entry which is preliminary data.</text>
</comment>
<dbReference type="InterPro" id="IPR001453">
    <property type="entry name" value="MoaB/Mog_dom"/>
</dbReference>
<dbReference type="Gene3D" id="2.40.33.20">
    <property type="entry name" value="PK beta-barrel domain-like"/>
    <property type="match status" value="1"/>
</dbReference>
<dbReference type="OMA" id="LGNCILP"/>
<evidence type="ECO:0000259" key="3">
    <source>
        <dbReference type="PROSITE" id="PS51340"/>
    </source>
</evidence>
<name>A0A3D5QCN1_FLESI</name>
<dbReference type="InterPro" id="IPR011037">
    <property type="entry name" value="Pyrv_Knase-like_insert_dom_sf"/>
</dbReference>